<keyword evidence="3 10" id="KW-1134">Transmembrane beta strand</keyword>
<dbReference type="EMBL" id="JACHVC010000012">
    <property type="protein sequence ID" value="MBC2606997.1"/>
    <property type="molecule type" value="Genomic_DNA"/>
</dbReference>
<sequence length="696" mass="77129">MNVNLPTVLSSKAFLLSGFLASSLGAAEIDVVSLSLDELMEIEVTTPGKVPEAIRDTPASIYLVSRDDIETFGYSSLTEIFENVPGFYNIDNYTGVSGNFGVRGYWNGRSQNSSMAILVNGVPQMRPDLLATPMEGLGVPVEAIDRIEVSRGPNSVIYGNGAFFGAINIITNDSFNDDQLSFSTGSNGARRLAARISEFGEDFHIIVNAGYSENDGYDYDLLDMVGSDRVALLPAFGVEEGNSSLEGRLEQSSKYFQVSGAWKNLYLDYTVNDATVESFTGYPAVDEGNMRDSLNARIAIGANLNFGDYSLDTKLTYLTHETTEDFDALFVGFEGYNTREFENWEIESLLTYDAADQLRFLAGLNLQELSDFLEFTHIPAVGILNESVVIDQRHLGSLFAQANYDFSEAWSLVAGYRLEEMGEYDRYVFVNEPIDGTPLPGGRKGVFRNGTPRVSLIYQPDETQVFKLMMGDAIKIPSFNGAEFKSEHSRTIEANYTWARETLMVSASVFRNSLSDLLIQTLHLRDNGMIDYDLLGGGNVDTNGVELLVRASFSERLRGEIGVTLQDSKDAQTPDNQLSYSPDFVGHAKFSYRDGDFSASILSRYVGGMLSFYNLEENTSPLLDGGYFGEPVDAYFVSDLNLRWDNVWENVYLDFQLTNVFDEEIRYPNNPINGLLLNRGNIGHARGVFVTAGVKF</sequence>
<evidence type="ECO:0000313" key="15">
    <source>
        <dbReference type="EMBL" id="MBC2606997.1"/>
    </source>
</evidence>
<dbReference type="PROSITE" id="PS52016">
    <property type="entry name" value="TONB_DEPENDENT_REC_3"/>
    <property type="match status" value="1"/>
</dbReference>
<evidence type="ECO:0000256" key="5">
    <source>
        <dbReference type="ARBA" id="ARBA00022729"/>
    </source>
</evidence>
<dbReference type="Pfam" id="PF07715">
    <property type="entry name" value="Plug"/>
    <property type="match status" value="1"/>
</dbReference>
<keyword evidence="6 11" id="KW-0798">TonB box</keyword>
<feature type="domain" description="TonB-dependent receptor-like beta-barrel" evidence="13">
    <location>
        <begin position="260"/>
        <end position="659"/>
    </location>
</feature>
<dbReference type="Gene3D" id="2.40.170.20">
    <property type="entry name" value="TonB-dependent receptor, beta-barrel domain"/>
    <property type="match status" value="1"/>
</dbReference>
<dbReference type="RefSeq" id="WP_185660862.1">
    <property type="nucleotide sequence ID" value="NZ_CAWPOO010000012.1"/>
</dbReference>
<dbReference type="GO" id="GO:0009279">
    <property type="term" value="C:cell outer membrane"/>
    <property type="evidence" value="ECO:0007669"/>
    <property type="project" value="UniProtKB-SubCell"/>
</dbReference>
<dbReference type="InterPro" id="IPR039426">
    <property type="entry name" value="TonB-dep_rcpt-like"/>
</dbReference>
<evidence type="ECO:0000256" key="10">
    <source>
        <dbReference type="PROSITE-ProRule" id="PRU01360"/>
    </source>
</evidence>
<reference evidence="15 16" key="1">
    <citation type="submission" date="2020-07" db="EMBL/GenBank/DDBJ databases">
        <authorList>
            <person name="Feng X."/>
        </authorList>
    </citation>
    <scope>NUCLEOTIDE SEQUENCE [LARGE SCALE GENOMIC DNA]</scope>
    <source>
        <strain evidence="15 16">JCM23202</strain>
    </source>
</reference>
<evidence type="ECO:0000256" key="12">
    <source>
        <dbReference type="SAM" id="SignalP"/>
    </source>
</evidence>
<keyword evidence="2 10" id="KW-0813">Transport</keyword>
<comment type="caution">
    <text evidence="15">The sequence shown here is derived from an EMBL/GenBank/DDBJ whole genome shotgun (WGS) entry which is preliminary data.</text>
</comment>
<dbReference type="PANTHER" id="PTHR30069:SF29">
    <property type="entry name" value="HEMOGLOBIN AND HEMOGLOBIN-HAPTOGLOBIN-BINDING PROTEIN 1-RELATED"/>
    <property type="match status" value="1"/>
</dbReference>
<keyword evidence="8 15" id="KW-0675">Receptor</keyword>
<dbReference type="Proteomes" id="UP000526501">
    <property type="component" value="Unassembled WGS sequence"/>
</dbReference>
<evidence type="ECO:0000313" key="16">
    <source>
        <dbReference type="Proteomes" id="UP000526501"/>
    </source>
</evidence>
<protein>
    <submittedName>
        <fullName evidence="15">TonB-dependent receptor</fullName>
    </submittedName>
</protein>
<dbReference type="InterPro" id="IPR036942">
    <property type="entry name" value="Beta-barrel_TonB_sf"/>
</dbReference>
<evidence type="ECO:0000256" key="3">
    <source>
        <dbReference type="ARBA" id="ARBA00022452"/>
    </source>
</evidence>
<evidence type="ECO:0000256" key="1">
    <source>
        <dbReference type="ARBA" id="ARBA00004571"/>
    </source>
</evidence>
<organism evidence="15 16">
    <name type="scientific">Pelagicoccus albus</name>
    <dbReference type="NCBI Taxonomy" id="415222"/>
    <lineage>
        <taxon>Bacteria</taxon>
        <taxon>Pseudomonadati</taxon>
        <taxon>Verrucomicrobiota</taxon>
        <taxon>Opitutia</taxon>
        <taxon>Puniceicoccales</taxon>
        <taxon>Pelagicoccaceae</taxon>
        <taxon>Pelagicoccus</taxon>
    </lineage>
</organism>
<comment type="subcellular location">
    <subcellularLocation>
        <location evidence="1 10">Cell outer membrane</location>
        <topology evidence="1 10">Multi-pass membrane protein</topology>
    </subcellularLocation>
</comment>
<feature type="signal peptide" evidence="12">
    <location>
        <begin position="1"/>
        <end position="26"/>
    </location>
</feature>
<gene>
    <name evidence="15" type="ORF">H5P27_13165</name>
</gene>
<keyword evidence="5 12" id="KW-0732">Signal</keyword>
<dbReference type="PANTHER" id="PTHR30069">
    <property type="entry name" value="TONB-DEPENDENT OUTER MEMBRANE RECEPTOR"/>
    <property type="match status" value="1"/>
</dbReference>
<evidence type="ECO:0000256" key="2">
    <source>
        <dbReference type="ARBA" id="ARBA00022448"/>
    </source>
</evidence>
<dbReference type="AlphaFoldDB" id="A0A7X1EAP9"/>
<keyword evidence="7 10" id="KW-0472">Membrane</keyword>
<evidence type="ECO:0000256" key="6">
    <source>
        <dbReference type="ARBA" id="ARBA00023077"/>
    </source>
</evidence>
<dbReference type="InterPro" id="IPR000531">
    <property type="entry name" value="Beta-barrel_TonB"/>
</dbReference>
<name>A0A7X1EAP9_9BACT</name>
<keyword evidence="9 10" id="KW-0998">Cell outer membrane</keyword>
<evidence type="ECO:0000256" key="4">
    <source>
        <dbReference type="ARBA" id="ARBA00022692"/>
    </source>
</evidence>
<dbReference type="GO" id="GO:0015344">
    <property type="term" value="F:siderophore uptake transmembrane transporter activity"/>
    <property type="evidence" value="ECO:0007669"/>
    <property type="project" value="TreeGrafter"/>
</dbReference>
<dbReference type="Pfam" id="PF00593">
    <property type="entry name" value="TonB_dep_Rec_b-barrel"/>
    <property type="match status" value="1"/>
</dbReference>
<feature type="domain" description="TonB-dependent receptor plug" evidence="14">
    <location>
        <begin position="54"/>
        <end position="165"/>
    </location>
</feature>
<keyword evidence="16" id="KW-1185">Reference proteome</keyword>
<accession>A0A7X1EAP9</accession>
<feature type="chain" id="PRO_5031397117" evidence="12">
    <location>
        <begin position="27"/>
        <end position="696"/>
    </location>
</feature>
<evidence type="ECO:0000256" key="7">
    <source>
        <dbReference type="ARBA" id="ARBA00023136"/>
    </source>
</evidence>
<keyword evidence="4 10" id="KW-0812">Transmembrane</keyword>
<dbReference type="Gene3D" id="2.170.130.10">
    <property type="entry name" value="TonB-dependent receptor, plug domain"/>
    <property type="match status" value="1"/>
</dbReference>
<proteinExistence type="inferred from homology"/>
<evidence type="ECO:0000259" key="13">
    <source>
        <dbReference type="Pfam" id="PF00593"/>
    </source>
</evidence>
<evidence type="ECO:0000256" key="11">
    <source>
        <dbReference type="RuleBase" id="RU003357"/>
    </source>
</evidence>
<dbReference type="InterPro" id="IPR037066">
    <property type="entry name" value="Plug_dom_sf"/>
</dbReference>
<dbReference type="InterPro" id="IPR012910">
    <property type="entry name" value="Plug_dom"/>
</dbReference>
<evidence type="ECO:0000256" key="8">
    <source>
        <dbReference type="ARBA" id="ARBA00023170"/>
    </source>
</evidence>
<comment type="similarity">
    <text evidence="10 11">Belongs to the TonB-dependent receptor family.</text>
</comment>
<dbReference type="SUPFAM" id="SSF56935">
    <property type="entry name" value="Porins"/>
    <property type="match status" value="1"/>
</dbReference>
<evidence type="ECO:0000259" key="14">
    <source>
        <dbReference type="Pfam" id="PF07715"/>
    </source>
</evidence>
<evidence type="ECO:0000256" key="9">
    <source>
        <dbReference type="ARBA" id="ARBA00023237"/>
    </source>
</evidence>
<dbReference type="GO" id="GO:0044718">
    <property type="term" value="P:siderophore transmembrane transport"/>
    <property type="evidence" value="ECO:0007669"/>
    <property type="project" value="TreeGrafter"/>
</dbReference>